<dbReference type="EMBL" id="JAROCG010000002">
    <property type="protein sequence ID" value="MDN4612516.1"/>
    <property type="molecule type" value="Genomic_DNA"/>
</dbReference>
<proteinExistence type="predicted"/>
<name>A0ABT8K500_9MICC</name>
<organism evidence="1 2">
    <name type="scientific">Arthrobacter burdickii</name>
    <dbReference type="NCBI Taxonomy" id="3035920"/>
    <lineage>
        <taxon>Bacteria</taxon>
        <taxon>Bacillati</taxon>
        <taxon>Actinomycetota</taxon>
        <taxon>Actinomycetes</taxon>
        <taxon>Micrococcales</taxon>
        <taxon>Micrococcaceae</taxon>
        <taxon>Arthrobacter</taxon>
    </lineage>
</organism>
<evidence type="ECO:0000313" key="1">
    <source>
        <dbReference type="EMBL" id="MDN4612516.1"/>
    </source>
</evidence>
<reference evidence="1" key="1">
    <citation type="submission" date="2023-06" db="EMBL/GenBank/DDBJ databases">
        <title>MT1 and MT2 Draft Genomes of Novel Species.</title>
        <authorList>
            <person name="Venkateswaran K."/>
        </authorList>
    </citation>
    <scope>NUCLEOTIDE SEQUENCE</scope>
    <source>
        <strain evidence="1">IIF3SC-B10</strain>
    </source>
</reference>
<gene>
    <name evidence="1" type="ORF">P5G52_16730</name>
</gene>
<dbReference type="InterPro" id="IPR025443">
    <property type="entry name" value="DUF4307"/>
</dbReference>
<dbReference type="RefSeq" id="WP_301229633.1">
    <property type="nucleotide sequence ID" value="NZ_JAROCG010000002.1"/>
</dbReference>
<comment type="caution">
    <text evidence="1">The sequence shown here is derived from an EMBL/GenBank/DDBJ whole genome shotgun (WGS) entry which is preliminary data.</text>
</comment>
<dbReference type="Pfam" id="PF14155">
    <property type="entry name" value="DUF4307"/>
    <property type="match status" value="1"/>
</dbReference>
<keyword evidence="2" id="KW-1185">Reference proteome</keyword>
<accession>A0ABT8K500</accession>
<protein>
    <submittedName>
        <fullName evidence="1">DUF4307 domain-containing protein</fullName>
    </submittedName>
</protein>
<dbReference type="Proteomes" id="UP001174209">
    <property type="component" value="Unassembled WGS sequence"/>
</dbReference>
<evidence type="ECO:0000313" key="2">
    <source>
        <dbReference type="Proteomes" id="UP001174209"/>
    </source>
</evidence>
<sequence>MSSAYTPTPRVANRYGAPKPKKPIGRVRMLLVAVLLAAVAAVAAVALTSGSPGVSSKDVGFSLTSDGRASVDFEVTKDRTATAQCAVQALSENYAVVGWKVVTIGPNSAGEGANNGGTTAHRADVRTDSPAVSGGVNACWIVED</sequence>